<sequence>MPTAKFINDNITVSDETDVTLTLYDENNTDESLTLLCPGETRKNFTGKLISIEPYTTYATRSWQLSEDVVFAANRDVTVTDQTLEQGNKVVWFG</sequence>
<keyword evidence="3" id="KW-1185">Reference proteome</keyword>
<gene>
    <name evidence="2" type="ORF">N7530_002369</name>
    <name evidence="1" type="ORF">N7530_012798</name>
</gene>
<dbReference type="OrthoDB" id="4308660at2759"/>
<reference evidence="1" key="1">
    <citation type="submission" date="2022-12" db="EMBL/GenBank/DDBJ databases">
        <authorList>
            <person name="Petersen C."/>
        </authorList>
    </citation>
    <scope>NUCLEOTIDE SEQUENCE</scope>
    <source>
        <strain evidence="1">IBT 17660</strain>
    </source>
</reference>
<dbReference type="Proteomes" id="UP001147760">
    <property type="component" value="Unassembled WGS sequence"/>
</dbReference>
<name>A0A9W9WE24_9EURO</name>
<comment type="caution">
    <text evidence="1">The sequence shown here is derived from an EMBL/GenBank/DDBJ whole genome shotgun (WGS) entry which is preliminary data.</text>
</comment>
<organism evidence="1 3">
    <name type="scientific">Penicillium desertorum</name>
    <dbReference type="NCBI Taxonomy" id="1303715"/>
    <lineage>
        <taxon>Eukaryota</taxon>
        <taxon>Fungi</taxon>
        <taxon>Dikarya</taxon>
        <taxon>Ascomycota</taxon>
        <taxon>Pezizomycotina</taxon>
        <taxon>Eurotiomycetes</taxon>
        <taxon>Eurotiomycetidae</taxon>
        <taxon>Eurotiales</taxon>
        <taxon>Aspergillaceae</taxon>
        <taxon>Penicillium</taxon>
    </lineage>
</organism>
<proteinExistence type="predicted"/>
<dbReference type="EMBL" id="JAPWDO010000002">
    <property type="protein sequence ID" value="KAJ5483123.1"/>
    <property type="molecule type" value="Genomic_DNA"/>
</dbReference>
<evidence type="ECO:0000313" key="3">
    <source>
        <dbReference type="Proteomes" id="UP001147760"/>
    </source>
</evidence>
<reference evidence="1" key="2">
    <citation type="journal article" date="2023" name="IMA Fungus">
        <title>Comparative genomic study of the Penicillium genus elucidates a diverse pangenome and 15 lateral gene transfer events.</title>
        <authorList>
            <person name="Petersen C."/>
            <person name="Sorensen T."/>
            <person name="Nielsen M.R."/>
            <person name="Sondergaard T.E."/>
            <person name="Sorensen J.L."/>
            <person name="Fitzpatrick D.A."/>
            <person name="Frisvad J.C."/>
            <person name="Nielsen K.L."/>
        </authorList>
    </citation>
    <scope>NUCLEOTIDE SEQUENCE</scope>
    <source>
        <strain evidence="1">IBT 17660</strain>
    </source>
</reference>
<dbReference type="AlphaFoldDB" id="A0A9W9WE24"/>
<dbReference type="EMBL" id="JAPWDO010000010">
    <property type="protein sequence ID" value="KAJ5455029.1"/>
    <property type="molecule type" value="Genomic_DNA"/>
</dbReference>
<protein>
    <submittedName>
        <fullName evidence="1">Uncharacterized protein</fullName>
    </submittedName>
</protein>
<accession>A0A9W9WE24</accession>
<evidence type="ECO:0000313" key="1">
    <source>
        <dbReference type="EMBL" id="KAJ5455029.1"/>
    </source>
</evidence>
<evidence type="ECO:0000313" key="2">
    <source>
        <dbReference type="EMBL" id="KAJ5483123.1"/>
    </source>
</evidence>